<dbReference type="SUPFAM" id="SSF53335">
    <property type="entry name" value="S-adenosyl-L-methionine-dependent methyltransferases"/>
    <property type="match status" value="1"/>
</dbReference>
<evidence type="ECO:0000259" key="3">
    <source>
        <dbReference type="Pfam" id="PF13649"/>
    </source>
</evidence>
<keyword evidence="5" id="KW-1185">Reference proteome</keyword>
<evidence type="ECO:0000256" key="1">
    <source>
        <dbReference type="ARBA" id="ARBA00022679"/>
    </source>
</evidence>
<dbReference type="Gene3D" id="3.40.50.150">
    <property type="entry name" value="Vaccinia Virus protein VP39"/>
    <property type="match status" value="1"/>
</dbReference>
<dbReference type="RefSeq" id="WP_358285018.1">
    <property type="nucleotide sequence ID" value="NZ_JBEYGJ010000021.1"/>
</dbReference>
<organism evidence="4 5">
    <name type="scientific">Streptomyces massasporeus</name>
    <dbReference type="NCBI Taxonomy" id="67324"/>
    <lineage>
        <taxon>Bacteria</taxon>
        <taxon>Bacillati</taxon>
        <taxon>Actinomycetota</taxon>
        <taxon>Actinomycetes</taxon>
        <taxon>Kitasatosporales</taxon>
        <taxon>Streptomycetaceae</taxon>
        <taxon>Streptomyces</taxon>
    </lineage>
</organism>
<dbReference type="InterPro" id="IPR029063">
    <property type="entry name" value="SAM-dependent_MTases_sf"/>
</dbReference>
<accession>A0ABW6LKA7</accession>
<dbReference type="CDD" id="cd02440">
    <property type="entry name" value="AdoMet_MTases"/>
    <property type="match status" value="1"/>
</dbReference>
<dbReference type="Pfam" id="PF13649">
    <property type="entry name" value="Methyltransf_25"/>
    <property type="match status" value="1"/>
</dbReference>
<dbReference type="InterPro" id="IPR041698">
    <property type="entry name" value="Methyltransf_25"/>
</dbReference>
<keyword evidence="1" id="KW-0808">Transferase</keyword>
<comment type="caution">
    <text evidence="4">The sequence shown here is derived from an EMBL/GenBank/DDBJ whole genome shotgun (WGS) entry which is preliminary data.</text>
</comment>
<dbReference type="Proteomes" id="UP001601288">
    <property type="component" value="Unassembled WGS sequence"/>
</dbReference>
<evidence type="ECO:0000256" key="2">
    <source>
        <dbReference type="SAM" id="MobiDB-lite"/>
    </source>
</evidence>
<dbReference type="GO" id="GO:0008168">
    <property type="term" value="F:methyltransferase activity"/>
    <property type="evidence" value="ECO:0007669"/>
    <property type="project" value="UniProtKB-KW"/>
</dbReference>
<dbReference type="GO" id="GO:0032259">
    <property type="term" value="P:methylation"/>
    <property type="evidence" value="ECO:0007669"/>
    <property type="project" value="UniProtKB-KW"/>
</dbReference>
<dbReference type="EMBL" id="JBIAFP010000021">
    <property type="protein sequence ID" value="MFE9228850.1"/>
    <property type="molecule type" value="Genomic_DNA"/>
</dbReference>
<feature type="domain" description="Methyltransferase" evidence="3">
    <location>
        <begin position="51"/>
        <end position="143"/>
    </location>
</feature>
<gene>
    <name evidence="4" type="ORF">ACFYM3_30395</name>
</gene>
<evidence type="ECO:0000313" key="4">
    <source>
        <dbReference type="EMBL" id="MFE9228850.1"/>
    </source>
</evidence>
<protein>
    <submittedName>
        <fullName evidence="4">Class I SAM-dependent methyltransferase</fullName>
    </submittedName>
</protein>
<name>A0ABW6LKA7_9ACTN</name>
<keyword evidence="4" id="KW-0489">Methyltransferase</keyword>
<sequence>MNTGSAQERLLSEQRAYYSALAPDYLDQLLDLPGAAEPAEALDAFRPVGSVLELACGPGTWTPRLLRHAGDVTAVDASPDMLAIAASRVSDGAQVRFVEADLFAWEPDRRYDVVFMGCWLSHVPAWRFEAFWSLVATALAPQGRVFFVDDHHRTPEELVEGPASSTIERRIPDGTAYRIVKVAYEPAELERRLRELGWEITVTPTAGPFFWGAGGHGNTPRTRSGSAGHPPSEPLTGSDAQAPSPW</sequence>
<reference evidence="4 5" key="1">
    <citation type="submission" date="2024-10" db="EMBL/GenBank/DDBJ databases">
        <title>The Natural Products Discovery Center: Release of the First 8490 Sequenced Strains for Exploring Actinobacteria Biosynthetic Diversity.</title>
        <authorList>
            <person name="Kalkreuter E."/>
            <person name="Kautsar S.A."/>
            <person name="Yang D."/>
            <person name="Bader C.D."/>
            <person name="Teijaro C.N."/>
            <person name="Fluegel L."/>
            <person name="Davis C.M."/>
            <person name="Simpson J.R."/>
            <person name="Lauterbach L."/>
            <person name="Steele A.D."/>
            <person name="Gui C."/>
            <person name="Meng S."/>
            <person name="Li G."/>
            <person name="Viehrig K."/>
            <person name="Ye F."/>
            <person name="Su P."/>
            <person name="Kiefer A.F."/>
            <person name="Nichols A."/>
            <person name="Cepeda A.J."/>
            <person name="Yan W."/>
            <person name="Fan B."/>
            <person name="Jiang Y."/>
            <person name="Adhikari A."/>
            <person name="Zheng C.-J."/>
            <person name="Schuster L."/>
            <person name="Cowan T.M."/>
            <person name="Smanski M.J."/>
            <person name="Chevrette M.G."/>
            <person name="De Carvalho L.P.S."/>
            <person name="Shen B."/>
        </authorList>
    </citation>
    <scope>NUCLEOTIDE SEQUENCE [LARGE SCALE GENOMIC DNA]</scope>
    <source>
        <strain evidence="4 5">NPDC007066</strain>
    </source>
</reference>
<evidence type="ECO:0000313" key="5">
    <source>
        <dbReference type="Proteomes" id="UP001601288"/>
    </source>
</evidence>
<proteinExistence type="predicted"/>
<dbReference type="PANTHER" id="PTHR43861">
    <property type="entry name" value="TRANS-ACONITATE 2-METHYLTRANSFERASE-RELATED"/>
    <property type="match status" value="1"/>
</dbReference>
<feature type="region of interest" description="Disordered" evidence="2">
    <location>
        <begin position="211"/>
        <end position="246"/>
    </location>
</feature>